<dbReference type="InterPro" id="IPR032508">
    <property type="entry name" value="FecR_C"/>
</dbReference>
<dbReference type="AlphaFoldDB" id="A0A4Y8VN35"/>
<feature type="transmembrane region" description="Helical" evidence="1">
    <location>
        <begin position="87"/>
        <end position="105"/>
    </location>
</feature>
<sequence length="332" mass="37617">MATKIKDIIDYYSEHVVSDEIKERVLQRLSDSKDEKEEVEALRSLWDKADSAYMDEEEISTAYGRLFKKDIDSSKGKTFQIFTWQRVAALVIPLVMLVVFGKIYVQMRNDLKASQAIAMMQEHTIKGESKTLALADGTKVKLSQGSVLLYPASFEGKERKVFLAGEAFFDIKHDDKHPFHVSTPHFEITDLGTSFSVSSYTTDEEVTTTLKTGKIELRIVGEDKVYSMNPDDQLVYNVKTKSVNLRQVSKGNNGLGWRNKQIDLNDVTLAEAAQIMGDAYGVKFSFRSQRYKNTKVTVHFNRGETLSGAMNVLKNLVPGLEYEVRKDEVILK</sequence>
<evidence type="ECO:0000259" key="2">
    <source>
        <dbReference type="Pfam" id="PF04773"/>
    </source>
</evidence>
<dbReference type="Gene3D" id="3.55.50.30">
    <property type="match status" value="1"/>
</dbReference>
<dbReference type="PANTHER" id="PTHR30273">
    <property type="entry name" value="PERIPLASMIC SIGNAL SENSOR AND SIGMA FACTOR ACTIVATOR FECR-RELATED"/>
    <property type="match status" value="1"/>
</dbReference>
<evidence type="ECO:0000259" key="3">
    <source>
        <dbReference type="Pfam" id="PF16344"/>
    </source>
</evidence>
<dbReference type="RefSeq" id="WP_134843327.1">
    <property type="nucleotide sequence ID" value="NZ_SGVY01000015.1"/>
</dbReference>
<dbReference type="GO" id="GO:0016989">
    <property type="term" value="F:sigma factor antagonist activity"/>
    <property type="evidence" value="ECO:0007669"/>
    <property type="project" value="TreeGrafter"/>
</dbReference>
<dbReference type="Pfam" id="PF04773">
    <property type="entry name" value="FecR"/>
    <property type="match status" value="1"/>
</dbReference>
<accession>A0A4Y8VN35</accession>
<gene>
    <name evidence="4" type="ORF">EXN75_07555</name>
</gene>
<evidence type="ECO:0000256" key="1">
    <source>
        <dbReference type="SAM" id="Phobius"/>
    </source>
</evidence>
<dbReference type="Pfam" id="PF16344">
    <property type="entry name" value="FecR_C"/>
    <property type="match status" value="1"/>
</dbReference>
<dbReference type="PANTHER" id="PTHR30273:SF2">
    <property type="entry name" value="PROTEIN FECR"/>
    <property type="match status" value="1"/>
</dbReference>
<dbReference type="Proteomes" id="UP000297872">
    <property type="component" value="Unassembled WGS sequence"/>
</dbReference>
<dbReference type="OrthoDB" id="650093at2"/>
<reference evidence="4 5" key="1">
    <citation type="submission" date="2019-02" db="EMBL/GenBank/DDBJ databases">
        <title>Draft Genome Sequence of the Prevotella sp. BCRC 81118, Isolated from Human Feces.</title>
        <authorList>
            <person name="Huang C.-H."/>
        </authorList>
    </citation>
    <scope>NUCLEOTIDE SEQUENCE [LARGE SCALE GENOMIC DNA]</scope>
    <source>
        <strain evidence="4 5">BCRC 81118</strain>
    </source>
</reference>
<feature type="domain" description="FecR protein" evidence="2">
    <location>
        <begin position="123"/>
        <end position="216"/>
    </location>
</feature>
<dbReference type="EMBL" id="SGVY01000015">
    <property type="protein sequence ID" value="TFH81930.1"/>
    <property type="molecule type" value="Genomic_DNA"/>
</dbReference>
<organism evidence="4 5">
    <name type="scientific">Segatella hominis</name>
    <dbReference type="NCBI Taxonomy" id="2518605"/>
    <lineage>
        <taxon>Bacteria</taxon>
        <taxon>Pseudomonadati</taxon>
        <taxon>Bacteroidota</taxon>
        <taxon>Bacteroidia</taxon>
        <taxon>Bacteroidales</taxon>
        <taxon>Prevotellaceae</taxon>
        <taxon>Segatella</taxon>
    </lineage>
</organism>
<dbReference type="Gene3D" id="2.60.120.1440">
    <property type="match status" value="1"/>
</dbReference>
<protein>
    <submittedName>
        <fullName evidence="4">FecR family protein</fullName>
    </submittedName>
</protein>
<keyword evidence="1" id="KW-1133">Transmembrane helix</keyword>
<keyword evidence="5" id="KW-1185">Reference proteome</keyword>
<name>A0A4Y8VN35_9BACT</name>
<evidence type="ECO:0000313" key="4">
    <source>
        <dbReference type="EMBL" id="TFH81930.1"/>
    </source>
</evidence>
<dbReference type="GeneID" id="302995146"/>
<dbReference type="InterPro" id="IPR006860">
    <property type="entry name" value="FecR"/>
</dbReference>
<feature type="domain" description="Protein FecR C-terminal" evidence="3">
    <location>
        <begin position="264"/>
        <end position="330"/>
    </location>
</feature>
<dbReference type="InterPro" id="IPR012373">
    <property type="entry name" value="Ferrdict_sens_TM"/>
</dbReference>
<keyword evidence="1" id="KW-0812">Transmembrane</keyword>
<evidence type="ECO:0000313" key="5">
    <source>
        <dbReference type="Proteomes" id="UP000297872"/>
    </source>
</evidence>
<dbReference type="PIRSF" id="PIRSF018266">
    <property type="entry name" value="FecR"/>
    <property type="match status" value="1"/>
</dbReference>
<keyword evidence="1" id="KW-0472">Membrane</keyword>
<proteinExistence type="predicted"/>
<comment type="caution">
    <text evidence="4">The sequence shown here is derived from an EMBL/GenBank/DDBJ whole genome shotgun (WGS) entry which is preliminary data.</text>
</comment>